<evidence type="ECO:0000256" key="1">
    <source>
        <dbReference type="SAM" id="MobiDB-lite"/>
    </source>
</evidence>
<dbReference type="CDD" id="cd02440">
    <property type="entry name" value="AdoMet_MTases"/>
    <property type="match status" value="1"/>
</dbReference>
<feature type="compositionally biased region" description="Low complexity" evidence="1">
    <location>
        <begin position="65"/>
        <end position="80"/>
    </location>
</feature>
<gene>
    <name evidence="3" type="ORF">Glove_209g22</name>
</gene>
<dbReference type="InterPro" id="IPR041698">
    <property type="entry name" value="Methyltransf_25"/>
</dbReference>
<dbReference type="Pfam" id="PF13649">
    <property type="entry name" value="Methyltransf_25"/>
    <property type="match status" value="1"/>
</dbReference>
<proteinExistence type="predicted"/>
<evidence type="ECO:0000313" key="4">
    <source>
        <dbReference type="Proteomes" id="UP000266861"/>
    </source>
</evidence>
<evidence type="ECO:0000259" key="2">
    <source>
        <dbReference type="Pfam" id="PF13649"/>
    </source>
</evidence>
<dbReference type="Proteomes" id="UP000266861">
    <property type="component" value="Unassembled WGS sequence"/>
</dbReference>
<comment type="caution">
    <text evidence="3">The sequence shown here is derived from an EMBL/GenBank/DDBJ whole genome shotgun (WGS) entry which is preliminary data.</text>
</comment>
<keyword evidence="4" id="KW-1185">Reference proteome</keyword>
<dbReference type="SUPFAM" id="SSF53335">
    <property type="entry name" value="S-adenosyl-L-methionine-dependent methyltransferases"/>
    <property type="match status" value="1"/>
</dbReference>
<sequence length="434" mass="50154">MGLCNSKQSAKKQPKQSSFNPSTSEDSQSSKKPMLNRNRGVSHAYNSQPSSPSNSRNSYKINTRNSYKISSNSENNSKIDNNNKDKHKSNDDDKISSIIFDIPTPITPTPITRDKSVRRNSKKNKNNKDQPNDCTNFNDFINNNIYNNNYNFYNNNYNIYNNNYNIFNKVENKEERYVDIYELEHVLLENIWKSLFSSPIKENLLIGHLDFVLDVACGPGYWICDMATKFPKPQFIGIQAFPIMRKPHLPYNANFVRIDILNGMAYESESFNFVHLRILSPKYSEVQWKFIIDHMTRVTKPGGYCEIEVGDYISFENEGPLLKEINIIHRECLKENGIKVNLISELENIMKDTNKFSELNKESRKIPVGRSTGKFGEMASSHFIRTLNSQGESISSYLGQTLKEYDDKMVKVISELDEYRSTCFNCIRVFGKKI</sequence>
<dbReference type="Gene3D" id="3.40.50.150">
    <property type="entry name" value="Vaccinia Virus protein VP39"/>
    <property type="match status" value="1"/>
</dbReference>
<reference evidence="3 4" key="1">
    <citation type="submission" date="2018-08" db="EMBL/GenBank/DDBJ databases">
        <title>Genome and evolution of the arbuscular mycorrhizal fungus Diversispora epigaea (formerly Glomus versiforme) and its bacterial endosymbionts.</title>
        <authorList>
            <person name="Sun X."/>
            <person name="Fei Z."/>
            <person name="Harrison M."/>
        </authorList>
    </citation>
    <scope>NUCLEOTIDE SEQUENCE [LARGE SCALE GENOMIC DNA]</scope>
    <source>
        <strain evidence="3 4">IT104</strain>
    </source>
</reference>
<dbReference type="InterPro" id="IPR029063">
    <property type="entry name" value="SAM-dependent_MTases_sf"/>
</dbReference>
<feature type="compositionally biased region" description="Basic and acidic residues" evidence="1">
    <location>
        <begin position="81"/>
        <end position="95"/>
    </location>
</feature>
<dbReference type="EMBL" id="PQFF01000196">
    <property type="protein sequence ID" value="RHZ75771.1"/>
    <property type="molecule type" value="Genomic_DNA"/>
</dbReference>
<feature type="compositionally biased region" description="Low complexity" evidence="1">
    <location>
        <begin position="46"/>
        <end position="58"/>
    </location>
</feature>
<feature type="domain" description="Methyltransferase" evidence="2">
    <location>
        <begin position="212"/>
        <end position="303"/>
    </location>
</feature>
<protein>
    <recommendedName>
        <fullName evidence="2">Methyltransferase domain-containing protein</fullName>
    </recommendedName>
</protein>
<dbReference type="STRING" id="1348612.A0A397III4"/>
<name>A0A397III4_9GLOM</name>
<feature type="region of interest" description="Disordered" evidence="1">
    <location>
        <begin position="1"/>
        <end position="133"/>
    </location>
</feature>
<dbReference type="OrthoDB" id="2013972at2759"/>
<accession>A0A397III4</accession>
<dbReference type="AlphaFoldDB" id="A0A397III4"/>
<evidence type="ECO:0000313" key="3">
    <source>
        <dbReference type="EMBL" id="RHZ75771.1"/>
    </source>
</evidence>
<feature type="compositionally biased region" description="Polar residues" evidence="1">
    <location>
        <begin position="19"/>
        <end position="31"/>
    </location>
</feature>
<organism evidence="3 4">
    <name type="scientific">Diversispora epigaea</name>
    <dbReference type="NCBI Taxonomy" id="1348612"/>
    <lineage>
        <taxon>Eukaryota</taxon>
        <taxon>Fungi</taxon>
        <taxon>Fungi incertae sedis</taxon>
        <taxon>Mucoromycota</taxon>
        <taxon>Glomeromycotina</taxon>
        <taxon>Glomeromycetes</taxon>
        <taxon>Diversisporales</taxon>
        <taxon>Diversisporaceae</taxon>
        <taxon>Diversispora</taxon>
    </lineage>
</organism>